<feature type="region of interest" description="Disordered" evidence="2">
    <location>
        <begin position="300"/>
        <end position="323"/>
    </location>
</feature>
<dbReference type="Pfam" id="PF00172">
    <property type="entry name" value="Zn_clus"/>
    <property type="match status" value="1"/>
</dbReference>
<dbReference type="GeneID" id="70296994"/>
<feature type="compositionally biased region" description="Low complexity" evidence="2">
    <location>
        <begin position="306"/>
        <end position="323"/>
    </location>
</feature>
<proteinExistence type="predicted"/>
<keyword evidence="1" id="KW-0539">Nucleus</keyword>
<name>A0A9P8CW26_9HYPO</name>
<dbReference type="InterPro" id="IPR036864">
    <property type="entry name" value="Zn2-C6_fun-type_DNA-bd_sf"/>
</dbReference>
<evidence type="ECO:0000256" key="1">
    <source>
        <dbReference type="ARBA" id="ARBA00023242"/>
    </source>
</evidence>
<comment type="caution">
    <text evidence="4">The sequence shown here is derived from an EMBL/GenBank/DDBJ whole genome shotgun (WGS) entry which is preliminary data.</text>
</comment>
<dbReference type="SMART" id="SM00066">
    <property type="entry name" value="GAL4"/>
    <property type="match status" value="1"/>
</dbReference>
<feature type="domain" description="Zn(2)-C6 fungal-type" evidence="3">
    <location>
        <begin position="14"/>
        <end position="52"/>
    </location>
</feature>
<feature type="compositionally biased region" description="Basic residues" evidence="2">
    <location>
        <begin position="57"/>
        <end position="70"/>
    </location>
</feature>
<dbReference type="Gene3D" id="4.10.240.10">
    <property type="entry name" value="Zn(2)-C6 fungal-type DNA-binding domain"/>
    <property type="match status" value="1"/>
</dbReference>
<keyword evidence="5" id="KW-1185">Reference proteome</keyword>
<dbReference type="InterPro" id="IPR050797">
    <property type="entry name" value="Carb_Metab_Trans_Reg"/>
</dbReference>
<dbReference type="GO" id="GO:0000981">
    <property type="term" value="F:DNA-binding transcription factor activity, RNA polymerase II-specific"/>
    <property type="evidence" value="ECO:0007669"/>
    <property type="project" value="InterPro"/>
</dbReference>
<organism evidence="4 5">
    <name type="scientific">Emericellopsis atlantica</name>
    <dbReference type="NCBI Taxonomy" id="2614577"/>
    <lineage>
        <taxon>Eukaryota</taxon>
        <taxon>Fungi</taxon>
        <taxon>Dikarya</taxon>
        <taxon>Ascomycota</taxon>
        <taxon>Pezizomycotina</taxon>
        <taxon>Sordariomycetes</taxon>
        <taxon>Hypocreomycetidae</taxon>
        <taxon>Hypocreales</taxon>
        <taxon>Bionectriaceae</taxon>
        <taxon>Emericellopsis</taxon>
    </lineage>
</organism>
<dbReference type="PANTHER" id="PTHR31668">
    <property type="entry name" value="GLUCOSE TRANSPORT TRANSCRIPTION REGULATOR RGT1-RELATED-RELATED"/>
    <property type="match status" value="1"/>
</dbReference>
<feature type="region of interest" description="Disordered" evidence="2">
    <location>
        <begin position="57"/>
        <end position="123"/>
    </location>
</feature>
<dbReference type="CDD" id="cd00067">
    <property type="entry name" value="GAL4"/>
    <property type="match status" value="1"/>
</dbReference>
<dbReference type="EMBL" id="MU251243">
    <property type="protein sequence ID" value="KAG9258406.1"/>
    <property type="molecule type" value="Genomic_DNA"/>
</dbReference>
<evidence type="ECO:0000259" key="3">
    <source>
        <dbReference type="PROSITE" id="PS50048"/>
    </source>
</evidence>
<dbReference type="InterPro" id="IPR001138">
    <property type="entry name" value="Zn2Cys6_DnaBD"/>
</dbReference>
<dbReference type="RefSeq" id="XP_046122330.1">
    <property type="nucleotide sequence ID" value="XM_046266091.1"/>
</dbReference>
<accession>A0A9P8CW26</accession>
<evidence type="ECO:0000256" key="2">
    <source>
        <dbReference type="SAM" id="MobiDB-lite"/>
    </source>
</evidence>
<gene>
    <name evidence="4" type="ORF">F5Z01DRAFT_689723</name>
</gene>
<dbReference type="PROSITE" id="PS50048">
    <property type="entry name" value="ZN2_CY6_FUNGAL_2"/>
    <property type="match status" value="1"/>
</dbReference>
<evidence type="ECO:0000313" key="5">
    <source>
        <dbReference type="Proteomes" id="UP000887229"/>
    </source>
</evidence>
<dbReference type="SUPFAM" id="SSF57701">
    <property type="entry name" value="Zn2/Cys6 DNA-binding domain"/>
    <property type="match status" value="1"/>
</dbReference>
<protein>
    <recommendedName>
        <fullName evidence="3">Zn(2)-C6 fungal-type domain-containing protein</fullName>
    </recommendedName>
</protein>
<dbReference type="AlphaFoldDB" id="A0A9P8CW26"/>
<reference evidence="4" key="1">
    <citation type="journal article" date="2021" name="IMA Fungus">
        <title>Genomic characterization of three marine fungi, including Emericellopsis atlantica sp. nov. with signatures of a generalist lifestyle and marine biomass degradation.</title>
        <authorList>
            <person name="Hagestad O.C."/>
            <person name="Hou L."/>
            <person name="Andersen J.H."/>
            <person name="Hansen E.H."/>
            <person name="Altermark B."/>
            <person name="Li C."/>
            <person name="Kuhnert E."/>
            <person name="Cox R.J."/>
            <person name="Crous P.W."/>
            <person name="Spatafora J.W."/>
            <person name="Lail K."/>
            <person name="Amirebrahimi M."/>
            <person name="Lipzen A."/>
            <person name="Pangilinan J."/>
            <person name="Andreopoulos W."/>
            <person name="Hayes R.D."/>
            <person name="Ng V."/>
            <person name="Grigoriev I.V."/>
            <person name="Jackson S.A."/>
            <person name="Sutton T.D.S."/>
            <person name="Dobson A.D.W."/>
            <person name="Rama T."/>
        </authorList>
    </citation>
    <scope>NUCLEOTIDE SEQUENCE</scope>
    <source>
        <strain evidence="4">TS7</strain>
    </source>
</reference>
<evidence type="ECO:0000313" key="4">
    <source>
        <dbReference type="EMBL" id="KAG9258406.1"/>
    </source>
</evidence>
<dbReference type="GO" id="GO:0008270">
    <property type="term" value="F:zinc ion binding"/>
    <property type="evidence" value="ECO:0007669"/>
    <property type="project" value="InterPro"/>
</dbReference>
<sequence>MTSSSSDDKPLRYACDRCHSQKLRCLRSVEPEKGSPEEPCSRCRKAGVPCVVSLRGKVGRPSKATKKKQHSNSVSQTPEPDLARIPTSSGILGMSDAGSSATPTRMDDDIMSSAGSRPCSDPRVFPDLIGPSLANLPYEPFIMDFDTQMDLSPFGMPHISGIPPPASGSLPGFDAETKTIDTAILQDLMDGDSSLGMPTPSGLFSHSDLSPMQAPSLAPDSLMSSTIPTTAKNSPSDETPLVDFSSTACYQTLSNLNLRILASTAKTGPTANNSAVILKDVVGFSGELIDTARQSMPYFSGSGHQTRGSIGSRTSSTSSGSEGGFSSTDSYFSGAQMGSVPESAVIFLLLGCYTQILHLFEVTTNCLWEQHGENPQSEHTKEDNSGTVGSLLEASLAIHTVTYLLSRLHRALAVGEGSLEEEVSSIDPHLWKKSFVGGKELEDGLLGRAFGEIRQRELWLMQRTQHLQRRINTCRI</sequence>
<dbReference type="OrthoDB" id="2574141at2759"/>
<dbReference type="Proteomes" id="UP000887229">
    <property type="component" value="Unassembled WGS sequence"/>
</dbReference>